<reference evidence="1" key="1">
    <citation type="submission" date="2014-09" db="EMBL/GenBank/DDBJ databases">
        <authorList>
            <person name="Magalhaes I.L.F."/>
            <person name="Oliveira U."/>
            <person name="Santos F.R."/>
            <person name="Vidigal T.H.D.A."/>
            <person name="Brescovit A.D."/>
            <person name="Santos A.J."/>
        </authorList>
    </citation>
    <scope>NUCLEOTIDE SEQUENCE</scope>
    <source>
        <tissue evidence="1">Shoot tissue taken approximately 20 cm above the soil surface</tissue>
    </source>
</reference>
<accession>A0A0A8Z8C4</accession>
<dbReference type="AlphaFoldDB" id="A0A0A8Z8C4"/>
<sequence>MFAVFHTITMRKIYSNYSETFRQALHVHNCDIQSDNSQLSYTLFLGNKNPKTNI</sequence>
<name>A0A0A8Z8C4_ARUDO</name>
<reference evidence="1" key="2">
    <citation type="journal article" date="2015" name="Data Brief">
        <title>Shoot transcriptome of the giant reed, Arundo donax.</title>
        <authorList>
            <person name="Barrero R.A."/>
            <person name="Guerrero F.D."/>
            <person name="Moolhuijzen P."/>
            <person name="Goolsby J.A."/>
            <person name="Tidwell J."/>
            <person name="Bellgard S.E."/>
            <person name="Bellgard M.I."/>
        </authorList>
    </citation>
    <scope>NUCLEOTIDE SEQUENCE</scope>
    <source>
        <tissue evidence="1">Shoot tissue taken approximately 20 cm above the soil surface</tissue>
    </source>
</reference>
<dbReference type="EMBL" id="GBRH01262839">
    <property type="protein sequence ID" value="JAD35056.1"/>
    <property type="molecule type" value="Transcribed_RNA"/>
</dbReference>
<proteinExistence type="predicted"/>
<evidence type="ECO:0000313" key="1">
    <source>
        <dbReference type="EMBL" id="JAD35056.1"/>
    </source>
</evidence>
<organism evidence="1">
    <name type="scientific">Arundo donax</name>
    <name type="common">Giant reed</name>
    <name type="synonym">Donax arundinaceus</name>
    <dbReference type="NCBI Taxonomy" id="35708"/>
    <lineage>
        <taxon>Eukaryota</taxon>
        <taxon>Viridiplantae</taxon>
        <taxon>Streptophyta</taxon>
        <taxon>Embryophyta</taxon>
        <taxon>Tracheophyta</taxon>
        <taxon>Spermatophyta</taxon>
        <taxon>Magnoliopsida</taxon>
        <taxon>Liliopsida</taxon>
        <taxon>Poales</taxon>
        <taxon>Poaceae</taxon>
        <taxon>PACMAD clade</taxon>
        <taxon>Arundinoideae</taxon>
        <taxon>Arundineae</taxon>
        <taxon>Arundo</taxon>
    </lineage>
</organism>
<protein>
    <submittedName>
        <fullName evidence="1">Uncharacterized protein</fullName>
    </submittedName>
</protein>